<evidence type="ECO:0000313" key="2">
    <source>
        <dbReference type="Proteomes" id="UP000271925"/>
    </source>
</evidence>
<dbReference type="AlphaFoldDB" id="A0A3P1C3I0"/>
<name>A0A3P1C3I0_9BACT</name>
<evidence type="ECO:0000313" key="1">
    <source>
        <dbReference type="EMBL" id="RRB07955.1"/>
    </source>
</evidence>
<dbReference type="Gene3D" id="2.60.120.1440">
    <property type="match status" value="1"/>
</dbReference>
<sequence>MPLASESSIDALVTKASEKNTLIEKINRNDTPLEIRLEDGSVVYLKKNSRFSYPAHFRAQSRETFLSGEAFF</sequence>
<reference evidence="1 2" key="1">
    <citation type="submission" date="2018-11" db="EMBL/GenBank/DDBJ databases">
        <authorList>
            <person name="Zhou Z."/>
            <person name="Wang G."/>
        </authorList>
    </citation>
    <scope>NUCLEOTIDE SEQUENCE [LARGE SCALE GENOMIC DNA]</scope>
    <source>
        <strain evidence="1 2">KCTC52004</strain>
    </source>
</reference>
<accession>A0A3P1C3I0</accession>
<dbReference type="OrthoDB" id="645173at2"/>
<gene>
    <name evidence="1" type="ORF">EHT25_07760</name>
</gene>
<organism evidence="1 2">
    <name type="scientific">Larkinella rosea</name>
    <dbReference type="NCBI Taxonomy" id="2025312"/>
    <lineage>
        <taxon>Bacteria</taxon>
        <taxon>Pseudomonadati</taxon>
        <taxon>Bacteroidota</taxon>
        <taxon>Cytophagia</taxon>
        <taxon>Cytophagales</taxon>
        <taxon>Spirosomataceae</taxon>
        <taxon>Larkinella</taxon>
    </lineage>
</organism>
<protein>
    <submittedName>
        <fullName evidence="1">Uncharacterized protein</fullName>
    </submittedName>
</protein>
<keyword evidence="2" id="KW-1185">Reference proteome</keyword>
<dbReference type="EMBL" id="RQJO01000007">
    <property type="protein sequence ID" value="RRB07955.1"/>
    <property type="molecule type" value="Genomic_DNA"/>
</dbReference>
<dbReference type="Proteomes" id="UP000271925">
    <property type="component" value="Unassembled WGS sequence"/>
</dbReference>
<comment type="caution">
    <text evidence="1">The sequence shown here is derived from an EMBL/GenBank/DDBJ whole genome shotgun (WGS) entry which is preliminary data.</text>
</comment>
<proteinExistence type="predicted"/>